<dbReference type="STRING" id="229919.GCA_001050195_02926"/>
<dbReference type="RefSeq" id="WP_062195448.1">
    <property type="nucleotide sequence ID" value="NZ_DF967965.1"/>
</dbReference>
<comment type="caution">
    <text evidence="2">The sequence shown here is derived from an EMBL/GenBank/DDBJ whole genome shotgun (WGS) entry which is preliminary data.</text>
</comment>
<dbReference type="SUPFAM" id="SSF51905">
    <property type="entry name" value="FAD/NAD(P)-binding domain"/>
    <property type="match status" value="1"/>
</dbReference>
<dbReference type="EMBL" id="DPBP01000020">
    <property type="protein sequence ID" value="HCE17088.1"/>
    <property type="molecule type" value="Genomic_DNA"/>
</dbReference>
<dbReference type="Pfam" id="PF13738">
    <property type="entry name" value="Pyr_redox_3"/>
    <property type="match status" value="1"/>
</dbReference>
<dbReference type="Gene3D" id="3.50.50.60">
    <property type="entry name" value="FAD/NAD(P)-binding domain"/>
    <property type="match status" value="1"/>
</dbReference>
<dbReference type="InterPro" id="IPR050982">
    <property type="entry name" value="Auxin_biosynth/cation_transpt"/>
</dbReference>
<evidence type="ECO:0000256" key="1">
    <source>
        <dbReference type="ARBA" id="ARBA00023002"/>
    </source>
</evidence>
<dbReference type="InterPro" id="IPR036188">
    <property type="entry name" value="FAD/NAD-bd_sf"/>
</dbReference>
<dbReference type="AlphaFoldDB" id="A0A3D1JH56"/>
<keyword evidence="1" id="KW-0560">Oxidoreductase</keyword>
<dbReference type="GO" id="GO:0050660">
    <property type="term" value="F:flavin adenine dinucleotide binding"/>
    <property type="evidence" value="ECO:0007669"/>
    <property type="project" value="TreeGrafter"/>
</dbReference>
<dbReference type="PRINTS" id="PR00411">
    <property type="entry name" value="PNDRDTASEI"/>
</dbReference>
<dbReference type="PANTHER" id="PTHR43539:SF78">
    <property type="entry name" value="FLAVIN-CONTAINING MONOOXYGENASE"/>
    <property type="match status" value="1"/>
</dbReference>
<gene>
    <name evidence="2" type="ORF">DEQ80_04440</name>
</gene>
<accession>A0A3D1JH56</accession>
<name>A0A3D1JH56_9CHLR</name>
<dbReference type="Proteomes" id="UP000264141">
    <property type="component" value="Unassembled WGS sequence"/>
</dbReference>
<evidence type="ECO:0000313" key="2">
    <source>
        <dbReference type="EMBL" id="HCE17088.1"/>
    </source>
</evidence>
<protein>
    <submittedName>
        <fullName evidence="2">FAD-dependent oxidoreductase</fullName>
    </submittedName>
</protein>
<dbReference type="PRINTS" id="PR00368">
    <property type="entry name" value="FADPNR"/>
</dbReference>
<organism evidence="2 3">
    <name type="scientific">Anaerolinea thermolimosa</name>
    <dbReference type="NCBI Taxonomy" id="229919"/>
    <lineage>
        <taxon>Bacteria</taxon>
        <taxon>Bacillati</taxon>
        <taxon>Chloroflexota</taxon>
        <taxon>Anaerolineae</taxon>
        <taxon>Anaerolineales</taxon>
        <taxon>Anaerolineaceae</taxon>
        <taxon>Anaerolinea</taxon>
    </lineage>
</organism>
<evidence type="ECO:0000313" key="3">
    <source>
        <dbReference type="Proteomes" id="UP000264141"/>
    </source>
</evidence>
<proteinExistence type="predicted"/>
<dbReference type="GO" id="GO:0004497">
    <property type="term" value="F:monooxygenase activity"/>
    <property type="evidence" value="ECO:0007669"/>
    <property type="project" value="TreeGrafter"/>
</dbReference>
<dbReference type="OrthoDB" id="9778740at2"/>
<dbReference type="PANTHER" id="PTHR43539">
    <property type="entry name" value="FLAVIN-BINDING MONOOXYGENASE-LIKE PROTEIN (AFU_ORTHOLOGUE AFUA_4G09220)"/>
    <property type="match status" value="1"/>
</dbReference>
<reference evidence="2 3" key="1">
    <citation type="journal article" date="2018" name="Nat. Biotechnol.">
        <title>A standardized bacterial taxonomy based on genome phylogeny substantially revises the tree of life.</title>
        <authorList>
            <person name="Parks D.H."/>
            <person name="Chuvochina M."/>
            <person name="Waite D.W."/>
            <person name="Rinke C."/>
            <person name="Skarshewski A."/>
            <person name="Chaumeil P.A."/>
            <person name="Hugenholtz P."/>
        </authorList>
    </citation>
    <scope>NUCLEOTIDE SEQUENCE [LARGE SCALE GENOMIC DNA]</scope>
    <source>
        <strain evidence="2">UBA8781</strain>
    </source>
</reference>
<sequence length="408" mass="45006">MDREIETVIVGGGQAGLAVSYFLTNAGREHVVLEQASQAGHAWRDDRWDSFTLVTPNWSFRLPGAEYRGDSPDGFMPRDDIVGHFESYVRVNRLPVEFGVRVDKVEADDDGGYRVESSLGRLRAKQVVIATGLFQKPAIPPWAREVPESVFQIHSGKYRNPSALPPGAVLVVGSGQSGCQIAEELLQSGREVYLSTGRAGRAPRRFRGKDIYEWASLIGLLDRTSAQLRSPQERFASNPLVSGRDGGHTLNLHRFARDGMHLFGRAQGALAGRVFFASDLAENLAFSDQFERNLLQRIDGYIRLTGLEAPAETVPELKDGYETPSMNELDLIDAGVTTLIWAMGYDFDFSLVKFPVVDETGFPRSQNGETSSRGLYFCGMPWLPGQKSGLLLGVGEQAYFVARKITGK</sequence>